<dbReference type="GO" id="GO:0035861">
    <property type="term" value="C:site of double-strand break"/>
    <property type="evidence" value="ECO:0007669"/>
    <property type="project" value="TreeGrafter"/>
</dbReference>
<evidence type="ECO:0000256" key="15">
    <source>
        <dbReference type="PROSITE-ProRule" id="PRU00175"/>
    </source>
</evidence>
<dbReference type="EMBL" id="VYZP01068481">
    <property type="protein sequence ID" value="NXR94833.1"/>
    <property type="molecule type" value="Genomic_DNA"/>
</dbReference>
<evidence type="ECO:0000256" key="16">
    <source>
        <dbReference type="SAM" id="MobiDB-lite"/>
    </source>
</evidence>
<evidence type="ECO:0000256" key="13">
    <source>
        <dbReference type="ARBA" id="ARBA00077266"/>
    </source>
</evidence>
<evidence type="ECO:0000313" key="19">
    <source>
        <dbReference type="Proteomes" id="UP000574191"/>
    </source>
</evidence>
<feature type="domain" description="RING-type" evidence="17">
    <location>
        <begin position="16"/>
        <end position="55"/>
    </location>
</feature>
<evidence type="ECO:0000256" key="1">
    <source>
        <dbReference type="ARBA" id="ARBA00000900"/>
    </source>
</evidence>
<dbReference type="GO" id="GO:0008270">
    <property type="term" value="F:zinc ion binding"/>
    <property type="evidence" value="ECO:0007669"/>
    <property type="project" value="UniProtKB-KW"/>
</dbReference>
<dbReference type="Proteomes" id="UP000574191">
    <property type="component" value="Unassembled WGS sequence"/>
</dbReference>
<feature type="compositionally biased region" description="Polar residues" evidence="16">
    <location>
        <begin position="232"/>
        <end position="246"/>
    </location>
</feature>
<dbReference type="SMART" id="SM00184">
    <property type="entry name" value="RING"/>
    <property type="match status" value="1"/>
</dbReference>
<dbReference type="GO" id="GO:0005634">
    <property type="term" value="C:nucleus"/>
    <property type="evidence" value="ECO:0007669"/>
    <property type="project" value="UniProtKB-SubCell"/>
</dbReference>
<dbReference type="GO" id="GO:0016874">
    <property type="term" value="F:ligase activity"/>
    <property type="evidence" value="ECO:0007669"/>
    <property type="project" value="UniProtKB-KW"/>
</dbReference>
<evidence type="ECO:0000256" key="9">
    <source>
        <dbReference type="ARBA" id="ARBA00022833"/>
    </source>
</evidence>
<comment type="catalytic activity">
    <reaction evidence="1">
        <text>S-ubiquitinyl-[E2 ubiquitin-conjugating enzyme]-L-cysteine + [acceptor protein]-L-lysine = [E2 ubiquitin-conjugating enzyme]-L-cysteine + N(6)-ubiquitinyl-[acceptor protein]-L-lysine.</text>
        <dbReference type="EC" id="2.3.2.27"/>
    </reaction>
</comment>
<evidence type="ECO:0000256" key="8">
    <source>
        <dbReference type="ARBA" id="ARBA00022786"/>
    </source>
</evidence>
<evidence type="ECO:0000256" key="12">
    <source>
        <dbReference type="ARBA" id="ARBA00023242"/>
    </source>
</evidence>
<evidence type="ECO:0000256" key="7">
    <source>
        <dbReference type="ARBA" id="ARBA00022771"/>
    </source>
</evidence>
<dbReference type="PANTHER" id="PTHR23328:SF1">
    <property type="entry name" value="E3 UBIQUITIN-PROTEIN LIGASE RNF168"/>
    <property type="match status" value="1"/>
</dbReference>
<evidence type="ECO:0000256" key="2">
    <source>
        <dbReference type="ARBA" id="ARBA00004123"/>
    </source>
</evidence>
<name>A0A7L2QDT7_9PASS</name>
<feature type="non-terminal residue" evidence="18">
    <location>
        <position position="574"/>
    </location>
</feature>
<feature type="compositionally biased region" description="Basic and acidic residues" evidence="16">
    <location>
        <begin position="456"/>
        <end position="477"/>
    </location>
</feature>
<evidence type="ECO:0000256" key="6">
    <source>
        <dbReference type="ARBA" id="ARBA00022763"/>
    </source>
</evidence>
<dbReference type="GO" id="GO:0061630">
    <property type="term" value="F:ubiquitin protein ligase activity"/>
    <property type="evidence" value="ECO:0007669"/>
    <property type="project" value="UniProtKB-EC"/>
</dbReference>
<dbReference type="CDD" id="cd16550">
    <property type="entry name" value="RING-HC_RNF168"/>
    <property type="match status" value="1"/>
</dbReference>
<feature type="compositionally biased region" description="Low complexity" evidence="16">
    <location>
        <begin position="251"/>
        <end position="266"/>
    </location>
</feature>
<evidence type="ECO:0000313" key="18">
    <source>
        <dbReference type="EMBL" id="NXR94833.1"/>
    </source>
</evidence>
<keyword evidence="11" id="KW-0234">DNA repair</keyword>
<dbReference type="PANTHER" id="PTHR23328">
    <property type="entry name" value="RING-TYPE DOMAIN-CONTAINING PROTEIN"/>
    <property type="match status" value="1"/>
</dbReference>
<sequence length="574" mass="64402">MSKKSKAPLSLSDCLCQICMEIFVEPVTLPCSHTLCNSCFQMTVEKASLSCPFCRRRVSSWARYNTRRNTLINWELWEKIQKNYPEECERRMNGQDLDEEICVPKPQHQLSKPGELRQEYEAEISKVEAERRAHEQEENKASEEYIQRLLAEEEEEHRLAEERRKEMEKQLKQDEELAWQLSNSLNEDPEGRVPSSPTPAHSLSLQTSPLNLSKAKNKPSNSGDIQKYLSPKNYSMLGSASFSSTTGRGGSNSISGETNSNEGSSSAAQDEQEEMPTLSPQLTSVNKDSGAKDSFLESCMNYFSASASGETATVKQEKTSGPNGLEDGAPGALHGTTEGEGSRTVLLRSKGDDDGIDQTVLPGLGKEAGHSNEETPERPQNSKETPKRKLVEAPADAMIDLDMLDKRRRTFSESLQEQGEQMNDFNLQTQRAFEQEFYERRRQEEQDRLLALQLQKELDKEERTLNRQKGSPDEYLLRTKPPRSGKDSAARKGSSKGAKDSKGSKTQAESNHHKARKGSCNENWQSPARVRVKSPSIKEGKVLNCVVNTSDTNDICSLPKNKQKTILQMFKSPV</sequence>
<keyword evidence="18" id="KW-0436">Ligase</keyword>
<keyword evidence="8" id="KW-0833">Ubl conjugation pathway</keyword>
<dbReference type="AlphaFoldDB" id="A0A7L2QDT7"/>
<feature type="non-terminal residue" evidence="18">
    <location>
        <position position="1"/>
    </location>
</feature>
<dbReference type="InterPro" id="IPR051657">
    <property type="entry name" value="RNF168/RNF169_E3_ubiq-ligase"/>
</dbReference>
<evidence type="ECO:0000256" key="3">
    <source>
        <dbReference type="ARBA" id="ARBA00012483"/>
    </source>
</evidence>
<dbReference type="EC" id="2.3.2.27" evidence="3"/>
<keyword evidence="7 15" id="KW-0863">Zinc-finger</keyword>
<keyword evidence="5" id="KW-0479">Metal-binding</keyword>
<dbReference type="Gene3D" id="3.30.40.10">
    <property type="entry name" value="Zinc/RING finger domain, C3HC4 (zinc finger)"/>
    <property type="match status" value="1"/>
</dbReference>
<dbReference type="GO" id="GO:0016567">
    <property type="term" value="P:protein ubiquitination"/>
    <property type="evidence" value="ECO:0007669"/>
    <property type="project" value="InterPro"/>
</dbReference>
<evidence type="ECO:0000256" key="11">
    <source>
        <dbReference type="ARBA" id="ARBA00023204"/>
    </source>
</evidence>
<evidence type="ECO:0000256" key="10">
    <source>
        <dbReference type="ARBA" id="ARBA00022853"/>
    </source>
</evidence>
<feature type="compositionally biased region" description="Basic and acidic residues" evidence="16">
    <location>
        <begin position="367"/>
        <end position="391"/>
    </location>
</feature>
<dbReference type="FunFam" id="3.30.40.10:FF:000466">
    <property type="entry name" value="E3 ubiquitin-protein ligase RNF168"/>
    <property type="match status" value="1"/>
</dbReference>
<dbReference type="CDD" id="cd22265">
    <property type="entry name" value="UDM1_RNF168"/>
    <property type="match status" value="1"/>
</dbReference>
<dbReference type="GO" id="GO:1902494">
    <property type="term" value="C:catalytic complex"/>
    <property type="evidence" value="ECO:0007669"/>
    <property type="project" value="UniProtKB-ARBA"/>
</dbReference>
<reference evidence="18 19" key="1">
    <citation type="submission" date="2019-09" db="EMBL/GenBank/DDBJ databases">
        <title>Bird 10,000 Genomes (B10K) Project - Family phase.</title>
        <authorList>
            <person name="Zhang G."/>
        </authorList>
    </citation>
    <scope>NUCLEOTIDE SEQUENCE [LARGE SCALE GENOMIC DNA]</scope>
    <source>
        <strain evidence="18">B10K-DU-002-83</strain>
    </source>
</reference>
<dbReference type="SUPFAM" id="SSF57850">
    <property type="entry name" value="RING/U-box"/>
    <property type="match status" value="1"/>
</dbReference>
<feature type="compositionally biased region" description="Polar residues" evidence="16">
    <location>
        <begin position="278"/>
        <end position="287"/>
    </location>
</feature>
<dbReference type="InterPro" id="IPR001841">
    <property type="entry name" value="Znf_RING"/>
</dbReference>
<dbReference type="CDD" id="cd21952">
    <property type="entry name" value="MIU2_RNF168"/>
    <property type="match status" value="1"/>
</dbReference>
<keyword evidence="4" id="KW-0808">Transferase</keyword>
<evidence type="ECO:0000256" key="5">
    <source>
        <dbReference type="ARBA" id="ARBA00022723"/>
    </source>
</evidence>
<keyword evidence="9" id="KW-0862">Zinc</keyword>
<keyword evidence="10" id="KW-0156">Chromatin regulator</keyword>
<feature type="region of interest" description="Disordered" evidence="16">
    <location>
        <begin position="456"/>
        <end position="535"/>
    </location>
</feature>
<comment type="caution">
    <text evidence="18">The sequence shown here is derived from an EMBL/GenBank/DDBJ whole genome shotgun (WGS) entry which is preliminary data.</text>
</comment>
<keyword evidence="12" id="KW-0539">Nucleus</keyword>
<dbReference type="HAMAP" id="MF_03066">
    <property type="entry name" value="RNF168"/>
    <property type="match status" value="1"/>
</dbReference>
<proteinExistence type="inferred from homology"/>
<keyword evidence="6" id="KW-0227">DNA damage</keyword>
<dbReference type="GO" id="GO:0031491">
    <property type="term" value="F:nucleosome binding"/>
    <property type="evidence" value="ECO:0007669"/>
    <property type="project" value="TreeGrafter"/>
</dbReference>
<accession>A0A7L2QDT7</accession>
<dbReference type="PROSITE" id="PS50089">
    <property type="entry name" value="ZF_RING_2"/>
    <property type="match status" value="1"/>
</dbReference>
<dbReference type="Pfam" id="PF14447">
    <property type="entry name" value="Prok-RING_4"/>
    <property type="match status" value="1"/>
</dbReference>
<feature type="region of interest" description="Disordered" evidence="16">
    <location>
        <begin position="180"/>
        <end position="291"/>
    </location>
</feature>
<protein>
    <recommendedName>
        <fullName evidence="3">RING-type E3 ubiquitin transferase</fullName>
        <ecNumber evidence="3">2.3.2.27</ecNumber>
    </recommendedName>
    <alternativeName>
        <fullName evidence="13 14">RING-type E3 ubiquitin transferase RNF168</fullName>
    </alternativeName>
</protein>
<gene>
    <name evidence="18" type="primary">Rnf168</name>
    <name evidence="18" type="ORF">HYPCIN_R01949</name>
</gene>
<dbReference type="GO" id="GO:0006302">
    <property type="term" value="P:double-strand break repair"/>
    <property type="evidence" value="ECO:0007669"/>
    <property type="project" value="InterPro"/>
</dbReference>
<organism evidence="18 19">
    <name type="scientific">Hypocryptadius cinnamomeus</name>
    <dbReference type="NCBI Taxonomy" id="589841"/>
    <lineage>
        <taxon>Eukaryota</taxon>
        <taxon>Metazoa</taxon>
        <taxon>Chordata</taxon>
        <taxon>Craniata</taxon>
        <taxon>Vertebrata</taxon>
        <taxon>Euteleostomi</taxon>
        <taxon>Archelosauria</taxon>
        <taxon>Archosauria</taxon>
        <taxon>Dinosauria</taxon>
        <taxon>Saurischia</taxon>
        <taxon>Theropoda</taxon>
        <taxon>Coelurosauria</taxon>
        <taxon>Aves</taxon>
        <taxon>Neognathae</taxon>
        <taxon>Neoaves</taxon>
        <taxon>Telluraves</taxon>
        <taxon>Australaves</taxon>
        <taxon>Passeriformes</taxon>
        <taxon>Sylvioidea</taxon>
        <taxon>Zosteropidae</taxon>
        <taxon>Hypocryptadius</taxon>
    </lineage>
</organism>
<dbReference type="GO" id="GO:0009314">
    <property type="term" value="P:response to radiation"/>
    <property type="evidence" value="ECO:0007669"/>
    <property type="project" value="UniProtKB-ARBA"/>
</dbReference>
<dbReference type="GO" id="GO:0006325">
    <property type="term" value="P:chromatin organization"/>
    <property type="evidence" value="ECO:0007669"/>
    <property type="project" value="UniProtKB-KW"/>
</dbReference>
<evidence type="ECO:0000256" key="14">
    <source>
        <dbReference type="ARBA" id="ARBA00079844"/>
    </source>
</evidence>
<evidence type="ECO:0000256" key="4">
    <source>
        <dbReference type="ARBA" id="ARBA00022679"/>
    </source>
</evidence>
<feature type="compositionally biased region" description="Polar residues" evidence="16">
    <location>
        <begin position="198"/>
        <end position="211"/>
    </location>
</feature>
<feature type="compositionally biased region" description="Polar residues" evidence="16">
    <location>
        <begin position="306"/>
        <end position="322"/>
    </location>
</feature>
<dbReference type="InterPro" id="IPR013083">
    <property type="entry name" value="Znf_RING/FYVE/PHD"/>
</dbReference>
<dbReference type="OrthoDB" id="426657at2759"/>
<dbReference type="InterPro" id="IPR034725">
    <property type="entry name" value="RNF168"/>
</dbReference>
<comment type="subcellular location">
    <subcellularLocation>
        <location evidence="2">Nucleus</location>
    </subcellularLocation>
</comment>
<keyword evidence="19" id="KW-1185">Reference proteome</keyword>
<feature type="region of interest" description="Disordered" evidence="16">
    <location>
        <begin position="306"/>
        <end position="395"/>
    </location>
</feature>
<evidence type="ECO:0000259" key="17">
    <source>
        <dbReference type="PROSITE" id="PS50089"/>
    </source>
</evidence>